<gene>
    <name evidence="8" type="ordered locus">CNB03110</name>
</gene>
<dbReference type="STRING" id="214684.Q5KM38"/>
<feature type="compositionally biased region" description="Basic and acidic residues" evidence="7">
    <location>
        <begin position="90"/>
        <end position="116"/>
    </location>
</feature>
<evidence type="ECO:0000256" key="2">
    <source>
        <dbReference type="ARBA" id="ARBA00007466"/>
    </source>
</evidence>
<dbReference type="PANTHER" id="PTHR23183:SF0">
    <property type="entry name" value="NUCLEOLAR PROTEIN 14"/>
    <property type="match status" value="1"/>
</dbReference>
<evidence type="ECO:0000256" key="3">
    <source>
        <dbReference type="ARBA" id="ARBA00022517"/>
    </source>
</evidence>
<name>Q5KM38_CRYD1</name>
<evidence type="ECO:0000313" key="9">
    <source>
        <dbReference type="Proteomes" id="UP000002149"/>
    </source>
</evidence>
<reference evidence="8 9" key="1">
    <citation type="journal article" date="2005" name="Science">
        <title>The genome of the basidiomycetous yeast and human pathogen Cryptococcus neoformans.</title>
        <authorList>
            <person name="Loftus B.J."/>
            <person name="Fung E."/>
            <person name="Roncaglia P."/>
            <person name="Rowley D."/>
            <person name="Amedeo P."/>
            <person name="Bruno D."/>
            <person name="Vamathevan J."/>
            <person name="Miranda M."/>
            <person name="Anderson I.J."/>
            <person name="Fraser J.A."/>
            <person name="Allen J.E."/>
            <person name="Bosdet I.E."/>
            <person name="Brent M.R."/>
            <person name="Chiu R."/>
            <person name="Doering T.L."/>
            <person name="Donlin M.J."/>
            <person name="D'Souza C.A."/>
            <person name="Fox D.S."/>
            <person name="Grinberg V."/>
            <person name="Fu J."/>
            <person name="Fukushima M."/>
            <person name="Haas B.J."/>
            <person name="Huang J.C."/>
            <person name="Janbon G."/>
            <person name="Jones S.J."/>
            <person name="Koo H.L."/>
            <person name="Krzywinski M.I."/>
            <person name="Kwon-Chung J.K."/>
            <person name="Lengeler K.B."/>
            <person name="Maiti R."/>
            <person name="Marra M.A."/>
            <person name="Marra R.E."/>
            <person name="Mathewson C.A."/>
            <person name="Mitchell T.G."/>
            <person name="Pertea M."/>
            <person name="Riggs F.R."/>
            <person name="Salzberg S.L."/>
            <person name="Schein J.E."/>
            <person name="Shvartsbeyn A."/>
            <person name="Shin H."/>
            <person name="Shumway M."/>
            <person name="Specht C.A."/>
            <person name="Suh B.B."/>
            <person name="Tenney A."/>
            <person name="Utterback T.R."/>
            <person name="Wickes B.L."/>
            <person name="Wortman J.R."/>
            <person name="Wye N.H."/>
            <person name="Kronstad J.W."/>
            <person name="Lodge J.K."/>
            <person name="Heitman J."/>
            <person name="Davis R.W."/>
            <person name="Fraser C.M."/>
            <person name="Hyman R.W."/>
        </authorList>
    </citation>
    <scope>NUCLEOTIDE SEQUENCE [LARGE SCALE GENOMIC DNA]</scope>
    <source>
        <strain evidence="9">JEC21 / ATCC MYA-565</strain>
    </source>
</reference>
<dbReference type="KEGG" id="cne:CNB03110"/>
<dbReference type="RefSeq" id="XP_568888.1">
    <property type="nucleotide sequence ID" value="XM_568888.2"/>
</dbReference>
<dbReference type="GO" id="GO:0032040">
    <property type="term" value="C:small-subunit processome"/>
    <property type="evidence" value="ECO:0000318"/>
    <property type="project" value="GO_Central"/>
</dbReference>
<evidence type="ECO:0000256" key="1">
    <source>
        <dbReference type="ARBA" id="ARBA00004604"/>
    </source>
</evidence>
<dbReference type="eggNOG" id="KOG2147">
    <property type="taxonomic scope" value="Eukaryota"/>
</dbReference>
<dbReference type="HOGENOM" id="CLU_008874_0_0_1"/>
<accession>Q5KM38</accession>
<dbReference type="InParanoid" id="Q5KM38"/>
<dbReference type="VEuPathDB" id="FungiDB:CNB03110"/>
<feature type="compositionally biased region" description="Acidic residues" evidence="7">
    <location>
        <begin position="416"/>
        <end position="467"/>
    </location>
</feature>
<feature type="compositionally biased region" description="Acidic residues" evidence="7">
    <location>
        <begin position="147"/>
        <end position="161"/>
    </location>
</feature>
<feature type="region of interest" description="Disordered" evidence="7">
    <location>
        <begin position="13"/>
        <end position="43"/>
    </location>
</feature>
<dbReference type="Pfam" id="PF04147">
    <property type="entry name" value="Nop14"/>
    <property type="match status" value="1"/>
</dbReference>
<comment type="similarity">
    <text evidence="2">Belongs to the NOP14 family.</text>
</comment>
<evidence type="ECO:0008006" key="10">
    <source>
        <dbReference type="Google" id="ProtNLM"/>
    </source>
</evidence>
<feature type="compositionally biased region" description="Basic and acidic residues" evidence="7">
    <location>
        <begin position="123"/>
        <end position="137"/>
    </location>
</feature>
<evidence type="ECO:0000256" key="4">
    <source>
        <dbReference type="ARBA" id="ARBA00022552"/>
    </source>
</evidence>
<feature type="compositionally biased region" description="Basic and acidic residues" evidence="7">
    <location>
        <begin position="330"/>
        <end position="359"/>
    </location>
</feature>
<dbReference type="EMBL" id="AE017342">
    <property type="protein sequence ID" value="AAW41581.1"/>
    <property type="molecule type" value="Genomic_DNA"/>
</dbReference>
<evidence type="ECO:0000256" key="6">
    <source>
        <dbReference type="ARBA" id="ARBA00024695"/>
    </source>
</evidence>
<dbReference type="FunCoup" id="Q5KM38">
    <property type="interactions" value="654"/>
</dbReference>
<dbReference type="AlphaFoldDB" id="Q5KM38"/>
<keyword evidence="3" id="KW-0690">Ribosome biogenesis</keyword>
<sequence length="933" mass="104579">MAPSQLAQLKAALNTAGLSRKTHSKKDKKAYKKGGARETDRAKKVEKLEEIRKNLNKFDERETRVKHDVGGRNLKGVVGRPSASKQAGLEQRKKTLLPEHQLRDHRGTFRDRRFGENDPSMSIEDRMLERYTRERQRGQGKKGMFNLEDEDEDEPFGELDDGFALGGLTHGGRSVMDLPGDDFVAQGLADEDEDEEENRAGRIDKRVVSKVHFGGFEEAMDEDLPEKKKSKQEVMAEIIAKSKEHKYERQQQREMDAELREELDGDIADLQMLLAENAPTTPAATLFPTTSKLHPDPMPVPGGEVIGDGEYDQIVRSLAFDARAKPKNRTKTEEEIALEEKENLEKAEAKRLRRMRGENVSDGEEEEGSRKKRKADDKKPDADDLEDDYVEDEALLGPGLTREEIETMVLSGSEAGSDDEQDDEDGREEEESFDEDAEEENESDAESAMEDLTENEELSVSESEEVEPVVKRTKGKKTARTEKVKEIPYTFPCPANIEEFEEIVDPLEDSALPTVVQRIRALHHPSLAQGNKEKLQEFLGVLIDYVLILSSRPSPPFSLIQTLVPHLTALVKLNPITAAAHFVEKIKLMQKNLSRGLARGAARPDSKTFPGAPELALLRLVGLFWSTSDYSHPVVVPAVLLMGQYLSQSRVRSLRDLASGLFLCSLLAQYESLSKRILPEAVNFVASSILILLPRRKGAEVNRTYPDLKAPSTSLYLNLPSSVVPSQPLDLGSAITAVGDQDEEEAEQLKGGLLVVACKLVDKFAGLYLDSEAFVELMSPVKQVLEQSRAKKLSSELNMVLTSTLTALSKRLSNTLSTRRPLTLQSHKPIPIASYAPRFEENFAPGKHYDPDTERNASAKLKALYKKERKGAMRELRKDNRFLAGEKAREQGEKDKEYNARMRKAEGSITVERAEEKAMEREKAKEKRRAGRD</sequence>
<protein>
    <recommendedName>
        <fullName evidence="10">Nucleolar protein 14</fullName>
    </recommendedName>
</protein>
<dbReference type="GO" id="GO:0005730">
    <property type="term" value="C:nucleolus"/>
    <property type="evidence" value="ECO:0000318"/>
    <property type="project" value="GO_Central"/>
</dbReference>
<feature type="region of interest" description="Disordered" evidence="7">
    <location>
        <begin position="282"/>
        <end position="307"/>
    </location>
</feature>
<feature type="compositionally biased region" description="Acidic residues" evidence="7">
    <location>
        <begin position="383"/>
        <end position="394"/>
    </location>
</feature>
<dbReference type="GeneID" id="3255836"/>
<proteinExistence type="inferred from homology"/>
<dbReference type="Proteomes" id="UP000002149">
    <property type="component" value="Chromosome 2"/>
</dbReference>
<comment type="function">
    <text evidence="6">Involved in nucleolar processing of pre-18S ribosomal RNA. Has a role in the nuclear export of 40S pre-ribosomal subunit to the cytoplasm.</text>
</comment>
<feature type="region of interest" description="Disordered" evidence="7">
    <location>
        <begin position="877"/>
        <end position="933"/>
    </location>
</feature>
<dbReference type="PaxDb" id="214684-Q5KM38"/>
<dbReference type="GO" id="GO:0030692">
    <property type="term" value="C:Noc4p-Nop14p complex"/>
    <property type="evidence" value="ECO:0000318"/>
    <property type="project" value="GO_Central"/>
</dbReference>
<feature type="region of interest" description="Disordered" evidence="7">
    <location>
        <begin position="322"/>
        <end position="477"/>
    </location>
</feature>
<feature type="region of interest" description="Disordered" evidence="7">
    <location>
        <begin position="63"/>
        <end position="163"/>
    </location>
</feature>
<organism evidence="8 9">
    <name type="scientific">Cryptococcus deneoformans (strain JEC21 / ATCC MYA-565)</name>
    <name type="common">Cryptococcus neoformans var. neoformans serotype D</name>
    <dbReference type="NCBI Taxonomy" id="214684"/>
    <lineage>
        <taxon>Eukaryota</taxon>
        <taxon>Fungi</taxon>
        <taxon>Dikarya</taxon>
        <taxon>Basidiomycota</taxon>
        <taxon>Agaricomycotina</taxon>
        <taxon>Tremellomycetes</taxon>
        <taxon>Tremellales</taxon>
        <taxon>Cryptococcaceae</taxon>
        <taxon>Cryptococcus</taxon>
        <taxon>Cryptococcus neoformans species complex</taxon>
    </lineage>
</organism>
<keyword evidence="5" id="KW-0539">Nucleus</keyword>
<feature type="compositionally biased region" description="Basic and acidic residues" evidence="7">
    <location>
        <begin position="877"/>
        <end position="925"/>
    </location>
</feature>
<accession>Q55XV5</accession>
<evidence type="ECO:0000256" key="7">
    <source>
        <dbReference type="SAM" id="MobiDB-lite"/>
    </source>
</evidence>
<feature type="compositionally biased region" description="Basic residues" evidence="7">
    <location>
        <begin position="20"/>
        <end position="34"/>
    </location>
</feature>
<dbReference type="OrthoDB" id="441771at2759"/>
<dbReference type="InterPro" id="IPR007276">
    <property type="entry name" value="Nop14"/>
</dbReference>
<dbReference type="PANTHER" id="PTHR23183">
    <property type="entry name" value="NOP14"/>
    <property type="match status" value="1"/>
</dbReference>
<comment type="subcellular location">
    <subcellularLocation>
        <location evidence="1">Nucleus</location>
        <location evidence="1">Nucleolus</location>
    </subcellularLocation>
</comment>
<dbReference type="OMA" id="KSCWPSL"/>
<keyword evidence="4" id="KW-0698">rRNA processing</keyword>
<dbReference type="GO" id="GO:0030490">
    <property type="term" value="P:maturation of SSU-rRNA"/>
    <property type="evidence" value="ECO:0000318"/>
    <property type="project" value="GO_Central"/>
</dbReference>
<evidence type="ECO:0000256" key="5">
    <source>
        <dbReference type="ARBA" id="ARBA00023242"/>
    </source>
</evidence>
<keyword evidence="9" id="KW-1185">Reference proteome</keyword>
<evidence type="ECO:0000313" key="8">
    <source>
        <dbReference type="EMBL" id="AAW41581.1"/>
    </source>
</evidence>